<accession>A0ABU8MBC7</accession>
<evidence type="ECO:0000313" key="8">
    <source>
        <dbReference type="Proteomes" id="UP001369736"/>
    </source>
</evidence>
<keyword evidence="5" id="KW-0862">Zinc</keyword>
<evidence type="ECO:0000256" key="5">
    <source>
        <dbReference type="ARBA" id="ARBA00022833"/>
    </source>
</evidence>
<name>A0ABU8MBC7_9PSEU</name>
<evidence type="ECO:0000256" key="3">
    <source>
        <dbReference type="ARBA" id="ARBA00022723"/>
    </source>
</evidence>
<dbReference type="InterPro" id="IPR001279">
    <property type="entry name" value="Metallo-B-lactamas"/>
</dbReference>
<evidence type="ECO:0000256" key="1">
    <source>
        <dbReference type="ARBA" id="ARBA00001947"/>
    </source>
</evidence>
<evidence type="ECO:0000313" key="7">
    <source>
        <dbReference type="EMBL" id="MEJ2864321.1"/>
    </source>
</evidence>
<reference evidence="7 8" key="1">
    <citation type="submission" date="2024-03" db="EMBL/GenBank/DDBJ databases">
        <title>Actinomycetospora sp. OC33-EN07, a novel actinomycete isolated from wild orchid (Aerides multiflora).</title>
        <authorList>
            <person name="Suriyachadkun C."/>
        </authorList>
    </citation>
    <scope>NUCLEOTIDE SEQUENCE [LARGE SCALE GENOMIC DNA]</scope>
    <source>
        <strain evidence="7 8">OC33-EN07</strain>
    </source>
</reference>
<dbReference type="InterPro" id="IPR051013">
    <property type="entry name" value="MBL_superfamily_lactonases"/>
</dbReference>
<dbReference type="PANTHER" id="PTHR42978:SF7">
    <property type="entry name" value="METALLO-HYDROLASE RV2300C-RELATED"/>
    <property type="match status" value="1"/>
</dbReference>
<dbReference type="Pfam" id="PF00753">
    <property type="entry name" value="Lactamase_B"/>
    <property type="match status" value="1"/>
</dbReference>
<keyword evidence="3" id="KW-0479">Metal-binding</keyword>
<proteinExistence type="inferred from homology"/>
<organism evidence="7 8">
    <name type="scientific">Actinomycetospora flava</name>
    <dbReference type="NCBI Taxonomy" id="3129232"/>
    <lineage>
        <taxon>Bacteria</taxon>
        <taxon>Bacillati</taxon>
        <taxon>Actinomycetota</taxon>
        <taxon>Actinomycetes</taxon>
        <taxon>Pseudonocardiales</taxon>
        <taxon>Pseudonocardiaceae</taxon>
        <taxon>Actinomycetospora</taxon>
    </lineage>
</organism>
<dbReference type="EMBL" id="JBBEGM010000011">
    <property type="protein sequence ID" value="MEJ2864321.1"/>
    <property type="molecule type" value="Genomic_DNA"/>
</dbReference>
<evidence type="ECO:0000256" key="4">
    <source>
        <dbReference type="ARBA" id="ARBA00022801"/>
    </source>
</evidence>
<keyword evidence="8" id="KW-1185">Reference proteome</keyword>
<dbReference type="PANTHER" id="PTHR42978">
    <property type="entry name" value="QUORUM-QUENCHING LACTONASE YTNP-RELATED-RELATED"/>
    <property type="match status" value="1"/>
</dbReference>
<comment type="caution">
    <text evidence="7">The sequence shown here is derived from an EMBL/GenBank/DDBJ whole genome shotgun (WGS) entry which is preliminary data.</text>
</comment>
<sequence length="255" mass="27662">MTFAVHAIRFASRPGVRGQHFLGHDDRSAEPHPTAYYVWLARNDAHTVLVDAGIDPARPAPIDGLAFHGSPIDGLASLGARPGDVDHVVLTHLHYDHTGTVAAFPSARYVVQRAELDYWTGPLAARIRREHWLVSRDDLAHLTGPARDRLDLVEGSTEVVPGLEVHHVGGHTAGMQVVRVDTASGPLVLASDAAHFHENLDADRPPPILHSLPDVHLAFDRLHELAGPDALIVPGHDPDLMGGVQVHNDRVMRIA</sequence>
<dbReference type="Gene3D" id="3.60.15.10">
    <property type="entry name" value="Ribonuclease Z/Hydroxyacylglutathione hydrolase-like"/>
    <property type="match status" value="1"/>
</dbReference>
<dbReference type="InterPro" id="IPR036866">
    <property type="entry name" value="RibonucZ/Hydroxyglut_hydro"/>
</dbReference>
<dbReference type="RefSeq" id="WP_337705682.1">
    <property type="nucleotide sequence ID" value="NZ_JBBEGM010000011.1"/>
</dbReference>
<dbReference type="SUPFAM" id="SSF56281">
    <property type="entry name" value="Metallo-hydrolase/oxidoreductase"/>
    <property type="match status" value="1"/>
</dbReference>
<evidence type="ECO:0000259" key="6">
    <source>
        <dbReference type="SMART" id="SM00849"/>
    </source>
</evidence>
<dbReference type="Proteomes" id="UP001369736">
    <property type="component" value="Unassembled WGS sequence"/>
</dbReference>
<comment type="similarity">
    <text evidence="2">Belongs to the metallo-beta-lactamase superfamily.</text>
</comment>
<gene>
    <name evidence="7" type="ORF">WCD58_24400</name>
</gene>
<protein>
    <submittedName>
        <fullName evidence="7">N-acyl homoserine lactonase family protein</fullName>
    </submittedName>
</protein>
<evidence type="ECO:0000256" key="2">
    <source>
        <dbReference type="ARBA" id="ARBA00007749"/>
    </source>
</evidence>
<dbReference type="CDD" id="cd07729">
    <property type="entry name" value="AHL_lactonase_MBL-fold"/>
    <property type="match status" value="1"/>
</dbReference>
<dbReference type="SMART" id="SM00849">
    <property type="entry name" value="Lactamase_B"/>
    <property type="match status" value="1"/>
</dbReference>
<comment type="cofactor">
    <cofactor evidence="1">
        <name>Zn(2+)</name>
        <dbReference type="ChEBI" id="CHEBI:29105"/>
    </cofactor>
</comment>
<keyword evidence="4" id="KW-0378">Hydrolase</keyword>
<feature type="domain" description="Metallo-beta-lactamase" evidence="6">
    <location>
        <begin position="35"/>
        <end position="236"/>
    </location>
</feature>